<name>A0A5N5FHM3_9ROSA</name>
<accession>A0A5N5FHM3</accession>
<keyword evidence="1" id="KW-1133">Transmembrane helix</keyword>
<organism evidence="2 3">
    <name type="scientific">Pyrus ussuriensis x Pyrus communis</name>
    <dbReference type="NCBI Taxonomy" id="2448454"/>
    <lineage>
        <taxon>Eukaryota</taxon>
        <taxon>Viridiplantae</taxon>
        <taxon>Streptophyta</taxon>
        <taxon>Embryophyta</taxon>
        <taxon>Tracheophyta</taxon>
        <taxon>Spermatophyta</taxon>
        <taxon>Magnoliopsida</taxon>
        <taxon>eudicotyledons</taxon>
        <taxon>Gunneridae</taxon>
        <taxon>Pentapetalae</taxon>
        <taxon>rosids</taxon>
        <taxon>fabids</taxon>
        <taxon>Rosales</taxon>
        <taxon>Rosaceae</taxon>
        <taxon>Amygdaloideae</taxon>
        <taxon>Maleae</taxon>
        <taxon>Pyrus</taxon>
    </lineage>
</organism>
<feature type="transmembrane region" description="Helical" evidence="1">
    <location>
        <begin position="22"/>
        <end position="42"/>
    </location>
</feature>
<dbReference type="AlphaFoldDB" id="A0A5N5FHM3"/>
<reference evidence="2 3" key="1">
    <citation type="submission" date="2019-09" db="EMBL/GenBank/DDBJ databases">
        <authorList>
            <person name="Ou C."/>
        </authorList>
    </citation>
    <scope>NUCLEOTIDE SEQUENCE [LARGE SCALE GENOMIC DNA]</scope>
    <source>
        <strain evidence="2">S2</strain>
        <tissue evidence="2">Leaf</tissue>
    </source>
</reference>
<dbReference type="Proteomes" id="UP000327157">
    <property type="component" value="Chromosome 10"/>
</dbReference>
<sequence length="69" mass="7461">MTKGGDCDSGVMFGWWRTKDGMVMMVIKVAVMVMVVLVVVVVRSSRVGDNIHDNNGGCGGVGRDEEESR</sequence>
<evidence type="ECO:0000313" key="2">
    <source>
        <dbReference type="EMBL" id="KAB2602635.1"/>
    </source>
</evidence>
<protein>
    <submittedName>
        <fullName evidence="2">Heterogeneous nuclear ribonucleoprotein A2 1-like</fullName>
    </submittedName>
</protein>
<keyword evidence="1" id="KW-0812">Transmembrane</keyword>
<reference evidence="2 3" key="3">
    <citation type="submission" date="2019-11" db="EMBL/GenBank/DDBJ databases">
        <title>A de novo genome assembly of a pear dwarfing rootstock.</title>
        <authorList>
            <person name="Wang F."/>
            <person name="Wang J."/>
            <person name="Li S."/>
            <person name="Zhang Y."/>
            <person name="Fang M."/>
            <person name="Ma L."/>
            <person name="Zhao Y."/>
            <person name="Jiang S."/>
        </authorList>
    </citation>
    <scope>NUCLEOTIDE SEQUENCE [LARGE SCALE GENOMIC DNA]</scope>
    <source>
        <strain evidence="2">S2</strain>
        <tissue evidence="2">Leaf</tissue>
    </source>
</reference>
<dbReference type="EMBL" id="SMOL01000695">
    <property type="protein sequence ID" value="KAB2602635.1"/>
    <property type="molecule type" value="Genomic_DNA"/>
</dbReference>
<keyword evidence="1" id="KW-0472">Membrane</keyword>
<evidence type="ECO:0000313" key="3">
    <source>
        <dbReference type="Proteomes" id="UP000327157"/>
    </source>
</evidence>
<evidence type="ECO:0000256" key="1">
    <source>
        <dbReference type="SAM" id="Phobius"/>
    </source>
</evidence>
<proteinExistence type="predicted"/>
<gene>
    <name evidence="2" type="ORF">D8674_003640</name>
</gene>
<comment type="caution">
    <text evidence="2">The sequence shown here is derived from an EMBL/GenBank/DDBJ whole genome shotgun (WGS) entry which is preliminary data.</text>
</comment>
<reference evidence="3" key="2">
    <citation type="submission" date="2019-10" db="EMBL/GenBank/DDBJ databases">
        <title>A de novo genome assembly of a pear dwarfing rootstock.</title>
        <authorList>
            <person name="Wang F."/>
            <person name="Wang J."/>
            <person name="Li S."/>
            <person name="Zhang Y."/>
            <person name="Fang M."/>
            <person name="Ma L."/>
            <person name="Zhao Y."/>
            <person name="Jiang S."/>
        </authorList>
    </citation>
    <scope>NUCLEOTIDE SEQUENCE [LARGE SCALE GENOMIC DNA]</scope>
</reference>
<dbReference type="GO" id="GO:1990904">
    <property type="term" value="C:ribonucleoprotein complex"/>
    <property type="evidence" value="ECO:0007669"/>
    <property type="project" value="UniProtKB-KW"/>
</dbReference>
<keyword evidence="2" id="KW-0687">Ribonucleoprotein</keyword>
<keyword evidence="3" id="KW-1185">Reference proteome</keyword>